<reference evidence="3 4" key="1">
    <citation type="submission" date="2020-09" db="EMBL/GenBank/DDBJ databases">
        <title>Sphingomonas sp., a new species isolated from pork steak.</title>
        <authorList>
            <person name="Heidler von Heilborn D."/>
        </authorList>
    </citation>
    <scope>NUCLEOTIDE SEQUENCE [LARGE SCALE GENOMIC DNA]</scope>
    <source>
        <strain evidence="4">S8-3T</strain>
    </source>
</reference>
<evidence type="ECO:0000313" key="3">
    <source>
        <dbReference type="EMBL" id="QNQ07649.1"/>
    </source>
</evidence>
<feature type="compositionally biased region" description="Basic and acidic residues" evidence="1">
    <location>
        <begin position="76"/>
        <end position="89"/>
    </location>
</feature>
<accession>A0A7H0LD96</accession>
<gene>
    <name evidence="3" type="ORF">H3Z74_12525</name>
</gene>
<dbReference type="SUPFAM" id="SSF160443">
    <property type="entry name" value="SMR domain-like"/>
    <property type="match status" value="1"/>
</dbReference>
<dbReference type="PROSITE" id="PS50828">
    <property type="entry name" value="SMR"/>
    <property type="match status" value="1"/>
</dbReference>
<organism evidence="3 4">
    <name type="scientific">Sphingomonas alpina</name>
    <dbReference type="NCBI Taxonomy" id="653931"/>
    <lineage>
        <taxon>Bacteria</taxon>
        <taxon>Pseudomonadati</taxon>
        <taxon>Pseudomonadota</taxon>
        <taxon>Alphaproteobacteria</taxon>
        <taxon>Sphingomonadales</taxon>
        <taxon>Sphingomonadaceae</taxon>
        <taxon>Sphingomonas</taxon>
    </lineage>
</organism>
<evidence type="ECO:0000313" key="4">
    <source>
        <dbReference type="Proteomes" id="UP000516148"/>
    </source>
</evidence>
<feature type="domain" description="Smr" evidence="2">
    <location>
        <begin position="106"/>
        <end position="194"/>
    </location>
</feature>
<feature type="region of interest" description="Disordered" evidence="1">
    <location>
        <begin position="43"/>
        <end position="89"/>
    </location>
</feature>
<dbReference type="PANTHER" id="PTHR35562:SF2">
    <property type="entry name" value="DNA ENDONUCLEASE SMRA-RELATED"/>
    <property type="match status" value="1"/>
</dbReference>
<proteinExistence type="predicted"/>
<dbReference type="InterPro" id="IPR036063">
    <property type="entry name" value="Smr_dom_sf"/>
</dbReference>
<dbReference type="PANTHER" id="PTHR35562">
    <property type="entry name" value="DNA ENDONUCLEASE SMRA-RELATED"/>
    <property type="match status" value="1"/>
</dbReference>
<protein>
    <submittedName>
        <fullName evidence="3">Smr/MutS family protein</fullName>
    </submittedName>
</protein>
<evidence type="ECO:0000259" key="2">
    <source>
        <dbReference type="PROSITE" id="PS50828"/>
    </source>
</evidence>
<evidence type="ECO:0000256" key="1">
    <source>
        <dbReference type="SAM" id="MobiDB-lite"/>
    </source>
</evidence>
<dbReference type="AlphaFoldDB" id="A0A7H0LD96"/>
<dbReference type="EMBL" id="CP061038">
    <property type="protein sequence ID" value="QNQ07649.1"/>
    <property type="molecule type" value="Genomic_DNA"/>
</dbReference>
<dbReference type="Gene3D" id="3.30.1370.110">
    <property type="match status" value="1"/>
</dbReference>
<name>A0A7H0LD96_9SPHN</name>
<dbReference type="Proteomes" id="UP000516148">
    <property type="component" value="Chromosome"/>
</dbReference>
<sequence length="206" mass="22162">MDRPLTPDEAALWARVLETVRPLRVAKAKPFAAVVGAGAEKSPALKTVPLPPSKMQKVRKTLPLPPPQAQAAKPLPRKEERKEHATLDGSWDRQLSRGLISPDRTIDLHGHNLSTAYATLDNALDRAIRDGARVILLVTGKPPRPESERPHARGAIRAAVGDWLAGSRHAVAIAAVRGAHPRHGGTGALYIILRKAALKPGSARKN</sequence>
<keyword evidence="4" id="KW-1185">Reference proteome</keyword>
<dbReference type="KEGG" id="spap:H3Z74_12525"/>
<dbReference type="InterPro" id="IPR002625">
    <property type="entry name" value="Smr_dom"/>
</dbReference>
<dbReference type="Pfam" id="PF01713">
    <property type="entry name" value="Smr"/>
    <property type="match status" value="1"/>
</dbReference>